<feature type="non-terminal residue" evidence="1">
    <location>
        <position position="220"/>
    </location>
</feature>
<proteinExistence type="predicted"/>
<keyword evidence="2" id="KW-1185">Reference proteome</keyword>
<feature type="non-terminal residue" evidence="1">
    <location>
        <position position="1"/>
    </location>
</feature>
<reference evidence="1" key="1">
    <citation type="submission" date="2021-06" db="EMBL/GenBank/DDBJ databases">
        <authorList>
            <person name="Kallberg Y."/>
            <person name="Tangrot J."/>
            <person name="Rosling A."/>
        </authorList>
    </citation>
    <scope>NUCLEOTIDE SEQUENCE</scope>
    <source>
        <strain evidence="1">CL356</strain>
    </source>
</reference>
<evidence type="ECO:0000313" key="1">
    <source>
        <dbReference type="EMBL" id="CAG8733905.1"/>
    </source>
</evidence>
<dbReference type="EMBL" id="CAJVPT010044214">
    <property type="protein sequence ID" value="CAG8733905.1"/>
    <property type="molecule type" value="Genomic_DNA"/>
</dbReference>
<organism evidence="1 2">
    <name type="scientific">Acaulospora colombiana</name>
    <dbReference type="NCBI Taxonomy" id="27376"/>
    <lineage>
        <taxon>Eukaryota</taxon>
        <taxon>Fungi</taxon>
        <taxon>Fungi incertae sedis</taxon>
        <taxon>Mucoromycota</taxon>
        <taxon>Glomeromycotina</taxon>
        <taxon>Glomeromycetes</taxon>
        <taxon>Diversisporales</taxon>
        <taxon>Acaulosporaceae</taxon>
        <taxon>Acaulospora</taxon>
    </lineage>
</organism>
<accession>A0ACA9Q1M4</accession>
<gene>
    <name evidence="1" type="ORF">ACOLOM_LOCUS11798</name>
</gene>
<protein>
    <submittedName>
        <fullName evidence="1">10274_t:CDS:1</fullName>
    </submittedName>
</protein>
<evidence type="ECO:0000313" key="2">
    <source>
        <dbReference type="Proteomes" id="UP000789525"/>
    </source>
</evidence>
<sequence>YQNLDDELNQGAAQLAKTYDPEEQRTIGNADPEQNNPEAVAYWQKRARDDLFRNALGIFGYPSLRMDPEKVRGRSALLVLREYRPLIRHRRLPDLQKKARLRLHQMEVELESLPKPVDNPIGYMDNLIWEFNRKIEQATDIHKFHNPPLTQACRVRLEEFDDMLVYQLHPRFRPFSREILRKAPMKEYQEEHATPAEIPQMNRNIQIPEPIYLEEVMARS</sequence>
<comment type="caution">
    <text evidence="1">The sequence shown here is derived from an EMBL/GenBank/DDBJ whole genome shotgun (WGS) entry which is preliminary data.</text>
</comment>
<dbReference type="Proteomes" id="UP000789525">
    <property type="component" value="Unassembled WGS sequence"/>
</dbReference>
<name>A0ACA9Q1M4_9GLOM</name>